<proteinExistence type="predicted"/>
<keyword evidence="2" id="KW-0732">Signal</keyword>
<evidence type="ECO:0000313" key="4">
    <source>
        <dbReference type="Proteomes" id="UP000288805"/>
    </source>
</evidence>
<dbReference type="PANTHER" id="PTHR34806:SF1">
    <property type="entry name" value="HIGH-AFFINITY NITRATE TRANSPORTER 3.1"/>
    <property type="match status" value="1"/>
</dbReference>
<gene>
    <name evidence="3" type="primary">NRT3.2</name>
    <name evidence="3" type="ORF">CK203_006347</name>
</gene>
<evidence type="ECO:0000256" key="2">
    <source>
        <dbReference type="SAM" id="SignalP"/>
    </source>
</evidence>
<keyword evidence="1" id="KW-0812">Transmembrane</keyword>
<feature type="transmembrane region" description="Helical" evidence="1">
    <location>
        <begin position="173"/>
        <end position="192"/>
    </location>
</feature>
<feature type="chain" id="PRO_5019213382" evidence="2">
    <location>
        <begin position="23"/>
        <end position="235"/>
    </location>
</feature>
<comment type="caution">
    <text evidence="3">The sequence shown here is derived from an EMBL/GenBank/DDBJ whole genome shotgun (WGS) entry which is preliminary data.</text>
</comment>
<dbReference type="PIRSF" id="PIRSF012939">
    <property type="entry name" value="Transpt_NO3_Nar2"/>
    <property type="match status" value="1"/>
</dbReference>
<evidence type="ECO:0000313" key="3">
    <source>
        <dbReference type="EMBL" id="RVX18568.1"/>
    </source>
</evidence>
<dbReference type="GO" id="GO:0010167">
    <property type="term" value="P:response to nitrate"/>
    <property type="evidence" value="ECO:0007669"/>
    <property type="project" value="InterPro"/>
</dbReference>
<keyword evidence="1" id="KW-1133">Transmembrane helix</keyword>
<dbReference type="PANTHER" id="PTHR34806">
    <property type="entry name" value="HIGH-AFFINITY NITRATE TRANSPORTER 3.2"/>
    <property type="match status" value="1"/>
</dbReference>
<organism evidence="3 4">
    <name type="scientific">Vitis vinifera</name>
    <name type="common">Grape</name>
    <dbReference type="NCBI Taxonomy" id="29760"/>
    <lineage>
        <taxon>Eukaryota</taxon>
        <taxon>Viridiplantae</taxon>
        <taxon>Streptophyta</taxon>
        <taxon>Embryophyta</taxon>
        <taxon>Tracheophyta</taxon>
        <taxon>Spermatophyta</taxon>
        <taxon>Magnoliopsida</taxon>
        <taxon>eudicotyledons</taxon>
        <taxon>Gunneridae</taxon>
        <taxon>Pentapetalae</taxon>
        <taxon>rosids</taxon>
        <taxon>Vitales</taxon>
        <taxon>Vitaceae</taxon>
        <taxon>Viteae</taxon>
        <taxon>Vitis</taxon>
    </lineage>
</organism>
<dbReference type="Pfam" id="PF16974">
    <property type="entry name" value="NAR2"/>
    <property type="match status" value="1"/>
</dbReference>
<keyword evidence="1" id="KW-0472">Membrane</keyword>
<dbReference type="Proteomes" id="UP000288805">
    <property type="component" value="Unassembled WGS sequence"/>
</dbReference>
<feature type="signal peptide" evidence="2">
    <location>
        <begin position="1"/>
        <end position="22"/>
    </location>
</feature>
<name>A0A438KBL5_VITVI</name>
<dbReference type="PROSITE" id="PS51257">
    <property type="entry name" value="PROKAR_LIPOPROTEIN"/>
    <property type="match status" value="1"/>
</dbReference>
<dbReference type="AlphaFoldDB" id="A0A438KBL5"/>
<protein>
    <submittedName>
        <fullName evidence="3">High-affinity nitrate transporter 3.2</fullName>
    </submittedName>
</protein>
<accession>A0A438KBL5</accession>
<reference evidence="3 4" key="1">
    <citation type="journal article" date="2018" name="PLoS Genet.">
        <title>Population sequencing reveals clonal diversity and ancestral inbreeding in the grapevine cultivar Chardonnay.</title>
        <authorList>
            <person name="Roach M.J."/>
            <person name="Johnson D.L."/>
            <person name="Bohlmann J."/>
            <person name="van Vuuren H.J."/>
            <person name="Jones S.J."/>
            <person name="Pretorius I.S."/>
            <person name="Schmidt S.A."/>
            <person name="Borneman A.R."/>
        </authorList>
    </citation>
    <scope>NUCLEOTIDE SEQUENCE [LARGE SCALE GENOMIC DNA]</scope>
    <source>
        <strain evidence="4">cv. Chardonnay</strain>
        <tissue evidence="3">Leaf</tissue>
    </source>
</reference>
<dbReference type="InterPro" id="IPR016605">
    <property type="entry name" value="Transptr_NO3_Nar2"/>
</dbReference>
<dbReference type="EMBL" id="QGNW01000011">
    <property type="protein sequence ID" value="RVX18568.1"/>
    <property type="molecule type" value="Genomic_DNA"/>
</dbReference>
<sequence>MATRAFLLTSLLLSCLLQICSGAYFSSLQRTLIVTASPKAGEVLKSGEDKITVTWGLNQSYPAGTDSAYKTVKVKLCYAPISQVDRAWRKTVDHLTKDKTCQHKIVSQPYKASNNSVEWTIEKDVPTATYFIRAYAYDAEDQEVAYGQTTDAHKTTNLFGIEAITGRHASLDIAAVCFSAFSVVSLCGFFWVEKRKSRVANYVSVTMMTRSYNEVMWGCGEDVSVVYLFWDCRRE</sequence>
<dbReference type="GO" id="GO:0015706">
    <property type="term" value="P:nitrate transmembrane transport"/>
    <property type="evidence" value="ECO:0007669"/>
    <property type="project" value="InterPro"/>
</dbReference>
<evidence type="ECO:0000256" key="1">
    <source>
        <dbReference type="SAM" id="Phobius"/>
    </source>
</evidence>